<dbReference type="InterPro" id="IPR051914">
    <property type="entry name" value="FAD-linked_OxidoTrans_Type4"/>
</dbReference>
<dbReference type="GO" id="GO:0071949">
    <property type="term" value="F:FAD binding"/>
    <property type="evidence" value="ECO:0007669"/>
    <property type="project" value="InterPro"/>
</dbReference>
<name>X1EIT5_9ZZZZ</name>
<protein>
    <recommendedName>
        <fullName evidence="1">FAD-binding PCMH-type domain-containing protein</fullName>
    </recommendedName>
</protein>
<evidence type="ECO:0000259" key="1">
    <source>
        <dbReference type="PROSITE" id="PS51387"/>
    </source>
</evidence>
<dbReference type="PANTHER" id="PTHR42934:SF3">
    <property type="entry name" value="D-LACTATE DEHYDROGENASE"/>
    <property type="match status" value="1"/>
</dbReference>
<dbReference type="EMBL" id="BART01033061">
    <property type="protein sequence ID" value="GAH17024.1"/>
    <property type="molecule type" value="Genomic_DNA"/>
</dbReference>
<dbReference type="InterPro" id="IPR016166">
    <property type="entry name" value="FAD-bd_PCMH"/>
</dbReference>
<organism evidence="2">
    <name type="scientific">marine sediment metagenome</name>
    <dbReference type="NCBI Taxonomy" id="412755"/>
    <lineage>
        <taxon>unclassified sequences</taxon>
        <taxon>metagenomes</taxon>
        <taxon>ecological metagenomes</taxon>
    </lineage>
</organism>
<accession>X1EIT5</accession>
<dbReference type="SUPFAM" id="SSF56176">
    <property type="entry name" value="FAD-binding/transporter-associated domain-like"/>
    <property type="match status" value="1"/>
</dbReference>
<dbReference type="PROSITE" id="PS51387">
    <property type="entry name" value="FAD_PCMH"/>
    <property type="match status" value="1"/>
</dbReference>
<comment type="caution">
    <text evidence="2">The sequence shown here is derived from an EMBL/GenBank/DDBJ whole genome shotgun (WGS) entry which is preliminary data.</text>
</comment>
<evidence type="ECO:0000313" key="2">
    <source>
        <dbReference type="EMBL" id="GAH17024.1"/>
    </source>
</evidence>
<dbReference type="InterPro" id="IPR006094">
    <property type="entry name" value="Oxid_FAD_bind_N"/>
</dbReference>
<gene>
    <name evidence="2" type="ORF">S01H4_56941</name>
</gene>
<feature type="non-terminal residue" evidence="2">
    <location>
        <position position="119"/>
    </location>
</feature>
<dbReference type="Gene3D" id="3.30.465.10">
    <property type="match status" value="1"/>
</dbReference>
<dbReference type="PANTHER" id="PTHR42934">
    <property type="entry name" value="GLYCOLATE OXIDASE SUBUNIT GLCD"/>
    <property type="match status" value="1"/>
</dbReference>
<sequence length="119" mass="13373">MSEEQIYQKLVKICGSKSISNDPEVLESYSTDLSFVKGKIPKYVVWLNKAKQIEKILKLANSLGFSVIPISSSSLMRYHGDTIPLQDNSIIVDLSKMNKILNIDRKNRVIMVEPGVVFG</sequence>
<dbReference type="InterPro" id="IPR016169">
    <property type="entry name" value="FAD-bd_PCMH_sub2"/>
</dbReference>
<dbReference type="Pfam" id="PF01565">
    <property type="entry name" value="FAD_binding_4"/>
    <property type="match status" value="1"/>
</dbReference>
<dbReference type="InterPro" id="IPR036318">
    <property type="entry name" value="FAD-bd_PCMH-like_sf"/>
</dbReference>
<dbReference type="AlphaFoldDB" id="X1EIT5"/>
<feature type="domain" description="FAD-binding PCMH-type" evidence="1">
    <location>
        <begin position="36"/>
        <end position="119"/>
    </location>
</feature>
<proteinExistence type="predicted"/>
<reference evidence="2" key="1">
    <citation type="journal article" date="2014" name="Front. Microbiol.">
        <title>High frequency of phylogenetically diverse reductive dehalogenase-homologous genes in deep subseafloor sedimentary metagenomes.</title>
        <authorList>
            <person name="Kawai M."/>
            <person name="Futagami T."/>
            <person name="Toyoda A."/>
            <person name="Takaki Y."/>
            <person name="Nishi S."/>
            <person name="Hori S."/>
            <person name="Arai W."/>
            <person name="Tsubouchi T."/>
            <person name="Morono Y."/>
            <person name="Uchiyama I."/>
            <person name="Ito T."/>
            <person name="Fujiyama A."/>
            <person name="Inagaki F."/>
            <person name="Takami H."/>
        </authorList>
    </citation>
    <scope>NUCLEOTIDE SEQUENCE</scope>
    <source>
        <strain evidence="2">Expedition CK06-06</strain>
    </source>
</reference>